<dbReference type="InterPro" id="IPR057571">
    <property type="entry name" value="SDR_PhqE-like"/>
</dbReference>
<dbReference type="InterPro" id="IPR002347">
    <property type="entry name" value="SDR_fam"/>
</dbReference>
<name>A0A4U0WV29_9PEZI</name>
<evidence type="ECO:0000313" key="4">
    <source>
        <dbReference type="EMBL" id="TKA67512.1"/>
    </source>
</evidence>
<reference evidence="4 5" key="1">
    <citation type="submission" date="2017-03" db="EMBL/GenBank/DDBJ databases">
        <title>Genomes of endolithic fungi from Antarctica.</title>
        <authorList>
            <person name="Coleine C."/>
            <person name="Masonjones S."/>
            <person name="Stajich J.E."/>
        </authorList>
    </citation>
    <scope>NUCLEOTIDE SEQUENCE [LARGE SCALE GENOMIC DNA]</scope>
    <source>
        <strain evidence="4 5">CCFEE 5187</strain>
    </source>
</reference>
<sequence length="261" mass="27340">MSDQTKYTQKLTDKHVLIIGGSAGIGYGVAEASLESGARVTISSSQQTRVDAAISRLQTAYPSASSRIAGHACNLGDEATLEANVAALFDKAGSVDHVVFTAGDALAAMPVEAVDLQKMVKAGMVRFFAPLLVAKHAAKHLTPGPASSITLTTGSVSERPIANWTVVASYAGGLHSMTRNLALDLKPVRVNLVSPGVVDTELWAGMDEAQKKAMFEGYEKVLPTGRVGQVEDVAEAYLYAMKDRNVTGTVISSNAGHLLVG</sequence>
<evidence type="ECO:0000256" key="1">
    <source>
        <dbReference type="ARBA" id="ARBA00006484"/>
    </source>
</evidence>
<protein>
    <submittedName>
        <fullName evidence="4">Uncharacterized protein</fullName>
    </submittedName>
</protein>
<dbReference type="STRING" id="331657.A0A4U0WV29"/>
<dbReference type="AlphaFoldDB" id="A0A4U0WV29"/>
<organism evidence="4 5">
    <name type="scientific">Cryomyces minteri</name>
    <dbReference type="NCBI Taxonomy" id="331657"/>
    <lineage>
        <taxon>Eukaryota</taxon>
        <taxon>Fungi</taxon>
        <taxon>Dikarya</taxon>
        <taxon>Ascomycota</taxon>
        <taxon>Pezizomycotina</taxon>
        <taxon>Dothideomycetes</taxon>
        <taxon>Dothideomycetes incertae sedis</taxon>
        <taxon>Cryomyces</taxon>
    </lineage>
</organism>
<gene>
    <name evidence="4" type="ORF">B0A49_04341</name>
</gene>
<keyword evidence="3" id="KW-0560">Oxidoreductase</keyword>
<dbReference type="OrthoDB" id="294295at2759"/>
<dbReference type="Proteomes" id="UP000308768">
    <property type="component" value="Unassembled WGS sequence"/>
</dbReference>
<comment type="similarity">
    <text evidence="1">Belongs to the short-chain dehydrogenases/reductases (SDR) family.</text>
</comment>
<dbReference type="GO" id="GO:0016491">
    <property type="term" value="F:oxidoreductase activity"/>
    <property type="evidence" value="ECO:0007669"/>
    <property type="project" value="UniProtKB-KW"/>
</dbReference>
<accession>A0A4U0WV29</accession>
<dbReference type="EMBL" id="NAJN01000903">
    <property type="protein sequence ID" value="TKA67512.1"/>
    <property type="molecule type" value="Genomic_DNA"/>
</dbReference>
<evidence type="ECO:0000313" key="5">
    <source>
        <dbReference type="Proteomes" id="UP000308768"/>
    </source>
</evidence>
<dbReference type="InterPro" id="IPR051122">
    <property type="entry name" value="SDR_DHRS6-like"/>
</dbReference>
<evidence type="ECO:0000256" key="2">
    <source>
        <dbReference type="ARBA" id="ARBA00022857"/>
    </source>
</evidence>
<dbReference type="PANTHER" id="PTHR43477">
    <property type="entry name" value="DIHYDROANTICAPSIN 7-DEHYDROGENASE"/>
    <property type="match status" value="1"/>
</dbReference>
<evidence type="ECO:0000256" key="3">
    <source>
        <dbReference type="ARBA" id="ARBA00023002"/>
    </source>
</evidence>
<dbReference type="SUPFAM" id="SSF51735">
    <property type="entry name" value="NAD(P)-binding Rossmann-fold domains"/>
    <property type="match status" value="1"/>
</dbReference>
<proteinExistence type="inferred from homology"/>
<dbReference type="Pfam" id="PF23441">
    <property type="entry name" value="SDR"/>
    <property type="match status" value="1"/>
</dbReference>
<dbReference type="Gene3D" id="3.40.50.720">
    <property type="entry name" value="NAD(P)-binding Rossmann-like Domain"/>
    <property type="match status" value="1"/>
</dbReference>
<dbReference type="InterPro" id="IPR036291">
    <property type="entry name" value="NAD(P)-bd_dom_sf"/>
</dbReference>
<dbReference type="PANTHER" id="PTHR43477:SF1">
    <property type="entry name" value="DIHYDROANTICAPSIN 7-DEHYDROGENASE"/>
    <property type="match status" value="1"/>
</dbReference>
<keyword evidence="2" id="KW-0521">NADP</keyword>
<keyword evidence="5" id="KW-1185">Reference proteome</keyword>
<dbReference type="PRINTS" id="PR00081">
    <property type="entry name" value="GDHRDH"/>
</dbReference>
<comment type="caution">
    <text evidence="4">The sequence shown here is derived from an EMBL/GenBank/DDBJ whole genome shotgun (WGS) entry which is preliminary data.</text>
</comment>